<feature type="binding site" evidence="14">
    <location>
        <begin position="299"/>
        <end position="305"/>
    </location>
    <ligand>
        <name>NADP(+)</name>
        <dbReference type="ChEBI" id="CHEBI:58349"/>
    </ligand>
</feature>
<evidence type="ECO:0000256" key="14">
    <source>
        <dbReference type="PIRSR" id="PIRSR006769-2"/>
    </source>
</evidence>
<feature type="binding site" evidence="15">
    <location>
        <position position="80"/>
    </location>
    <ligand>
        <name>Zn(2+)</name>
        <dbReference type="ChEBI" id="CHEBI:29105"/>
        <note>catalytic</note>
    </ligand>
</feature>
<feature type="binding site" evidence="15">
    <location>
        <position position="89"/>
    </location>
    <ligand>
        <name>Zn(2+)</name>
        <dbReference type="ChEBI" id="CHEBI:29105"/>
        <note>catalytic</note>
    </ligand>
</feature>
<evidence type="ECO:0000256" key="8">
    <source>
        <dbReference type="ARBA" id="ARBA00022833"/>
    </source>
</evidence>
<dbReference type="NCBIfam" id="TIGR00227">
    <property type="entry name" value="ribD_Cterm"/>
    <property type="match status" value="1"/>
</dbReference>
<keyword evidence="7 12" id="KW-0479">Metal-binding</keyword>
<evidence type="ECO:0000256" key="13">
    <source>
        <dbReference type="PIRSR" id="PIRSR006769-1"/>
    </source>
</evidence>
<evidence type="ECO:0000259" key="16">
    <source>
        <dbReference type="PROSITE" id="PS51747"/>
    </source>
</evidence>
<dbReference type="PROSITE" id="PS51747">
    <property type="entry name" value="CYT_DCMP_DEAMINASES_2"/>
    <property type="match status" value="1"/>
</dbReference>
<dbReference type="CDD" id="cd01284">
    <property type="entry name" value="Riboflavin_deaminase-reductase"/>
    <property type="match status" value="1"/>
</dbReference>
<dbReference type="Proteomes" id="UP000630923">
    <property type="component" value="Unassembled WGS sequence"/>
</dbReference>
<dbReference type="EC" id="1.1.1.193" evidence="12"/>
<comment type="caution">
    <text evidence="17">The sequence shown here is derived from an EMBL/GenBank/DDBJ whole genome shotgun (WGS) entry which is preliminary data.</text>
</comment>
<evidence type="ECO:0000256" key="1">
    <source>
        <dbReference type="ARBA" id="ARBA00002151"/>
    </source>
</evidence>
<comment type="function">
    <text evidence="1 12">Converts 2,5-diamino-6-(ribosylamino)-4(3h)-pyrimidinone 5'-phosphate into 5-amino-6-(ribosylamino)-2,4(1h,3h)-pyrimidinedione 5'-phosphate.</text>
</comment>
<dbReference type="GO" id="GO:0008703">
    <property type="term" value="F:5-amino-6-(5-phosphoribosylamino)uracil reductase activity"/>
    <property type="evidence" value="ECO:0007669"/>
    <property type="project" value="UniProtKB-EC"/>
</dbReference>
<dbReference type="InterPro" id="IPR016192">
    <property type="entry name" value="APOBEC/CMP_deaminase_Zn-bd"/>
</dbReference>
<keyword evidence="9 12" id="KW-0521">NADP</keyword>
<dbReference type="GO" id="GO:0050661">
    <property type="term" value="F:NADP binding"/>
    <property type="evidence" value="ECO:0007669"/>
    <property type="project" value="InterPro"/>
</dbReference>
<keyword evidence="10 12" id="KW-0560">Oxidoreductase</keyword>
<reference evidence="17" key="1">
    <citation type="journal article" date="2014" name="Int. J. Syst. Evol. Microbiol.">
        <title>Complete genome sequence of Corynebacterium casei LMG S-19264T (=DSM 44701T), isolated from a smear-ripened cheese.</title>
        <authorList>
            <consortium name="US DOE Joint Genome Institute (JGI-PGF)"/>
            <person name="Walter F."/>
            <person name="Albersmeier A."/>
            <person name="Kalinowski J."/>
            <person name="Ruckert C."/>
        </authorList>
    </citation>
    <scope>NUCLEOTIDE SEQUENCE</scope>
    <source>
        <strain evidence="17">KCTC 42590</strain>
    </source>
</reference>
<evidence type="ECO:0000256" key="10">
    <source>
        <dbReference type="ARBA" id="ARBA00023002"/>
    </source>
</evidence>
<organism evidence="17 18">
    <name type="scientific">Kordiimonas sediminis</name>
    <dbReference type="NCBI Taxonomy" id="1735581"/>
    <lineage>
        <taxon>Bacteria</taxon>
        <taxon>Pseudomonadati</taxon>
        <taxon>Pseudomonadota</taxon>
        <taxon>Alphaproteobacteria</taxon>
        <taxon>Kordiimonadales</taxon>
        <taxon>Kordiimonadaceae</taxon>
        <taxon>Kordiimonas</taxon>
    </lineage>
</organism>
<dbReference type="EMBL" id="BNCI01000002">
    <property type="protein sequence ID" value="GHF29129.1"/>
    <property type="molecule type" value="Genomic_DNA"/>
</dbReference>
<feature type="binding site" evidence="14">
    <location>
        <position position="189"/>
    </location>
    <ligand>
        <name>substrate</name>
    </ligand>
</feature>
<evidence type="ECO:0000256" key="9">
    <source>
        <dbReference type="ARBA" id="ARBA00022857"/>
    </source>
</evidence>
<feature type="binding site" evidence="14">
    <location>
        <position position="205"/>
    </location>
    <ligand>
        <name>NADP(+)</name>
        <dbReference type="ChEBI" id="CHEBI:58349"/>
    </ligand>
</feature>
<comment type="cofactor">
    <cofactor evidence="12 15">
        <name>Zn(2+)</name>
        <dbReference type="ChEBI" id="CHEBI:29105"/>
    </cofactor>
    <text evidence="12 15">Binds 1 zinc ion.</text>
</comment>
<evidence type="ECO:0000313" key="17">
    <source>
        <dbReference type="EMBL" id="GHF29129.1"/>
    </source>
</evidence>
<accession>A0A919AWY8</accession>
<comment type="catalytic activity">
    <reaction evidence="12">
        <text>2,5-diamino-6-hydroxy-4-(5-phosphoribosylamino)-pyrimidine + H2O + H(+) = 5-amino-6-(5-phospho-D-ribosylamino)uracil + NH4(+)</text>
        <dbReference type="Rhea" id="RHEA:21868"/>
        <dbReference type="ChEBI" id="CHEBI:15377"/>
        <dbReference type="ChEBI" id="CHEBI:15378"/>
        <dbReference type="ChEBI" id="CHEBI:28938"/>
        <dbReference type="ChEBI" id="CHEBI:58453"/>
        <dbReference type="ChEBI" id="CHEBI:58614"/>
        <dbReference type="EC" id="3.5.4.26"/>
    </reaction>
</comment>
<dbReference type="Pfam" id="PF01872">
    <property type="entry name" value="RibD_C"/>
    <property type="match status" value="1"/>
</dbReference>
<feature type="binding site" evidence="14">
    <location>
        <position position="212"/>
    </location>
    <ligand>
        <name>substrate</name>
    </ligand>
</feature>
<reference evidence="17" key="2">
    <citation type="submission" date="2020-09" db="EMBL/GenBank/DDBJ databases">
        <authorList>
            <person name="Sun Q."/>
            <person name="Kim S."/>
        </authorList>
    </citation>
    <scope>NUCLEOTIDE SEQUENCE</scope>
    <source>
        <strain evidence="17">KCTC 42590</strain>
    </source>
</reference>
<dbReference type="InterPro" id="IPR011549">
    <property type="entry name" value="RibD_C"/>
</dbReference>
<dbReference type="InterPro" id="IPR024072">
    <property type="entry name" value="DHFR-like_dom_sf"/>
</dbReference>
<feature type="binding site" evidence="15">
    <location>
        <position position="55"/>
    </location>
    <ligand>
        <name>Zn(2+)</name>
        <dbReference type="ChEBI" id="CHEBI:29105"/>
        <note>catalytic</note>
    </ligand>
</feature>
<feature type="binding site" evidence="14">
    <location>
        <position position="297"/>
    </location>
    <ligand>
        <name>substrate</name>
    </ligand>
</feature>
<dbReference type="InterPro" id="IPR004794">
    <property type="entry name" value="Eubact_RibD"/>
</dbReference>
<keyword evidence="11" id="KW-0511">Multifunctional enzyme</keyword>
<dbReference type="Gene3D" id="3.40.140.10">
    <property type="entry name" value="Cytidine Deaminase, domain 2"/>
    <property type="match status" value="1"/>
</dbReference>
<feature type="binding site" evidence="14">
    <location>
        <position position="209"/>
    </location>
    <ligand>
        <name>substrate</name>
    </ligand>
</feature>
<dbReference type="Gene3D" id="3.40.430.10">
    <property type="entry name" value="Dihydrofolate Reductase, subunit A"/>
    <property type="match status" value="1"/>
</dbReference>
<proteinExistence type="inferred from homology"/>
<dbReference type="GO" id="GO:0008835">
    <property type="term" value="F:diaminohydroxyphosphoribosylaminopyrimidine deaminase activity"/>
    <property type="evidence" value="ECO:0007669"/>
    <property type="project" value="UniProtKB-EC"/>
</dbReference>
<dbReference type="InterPro" id="IPR002734">
    <property type="entry name" value="RibDG_C"/>
</dbReference>
<dbReference type="SUPFAM" id="SSF53597">
    <property type="entry name" value="Dihydrofolate reductase-like"/>
    <property type="match status" value="1"/>
</dbReference>
<protein>
    <recommendedName>
        <fullName evidence="12">Riboflavin biosynthesis protein RibD</fullName>
    </recommendedName>
    <domain>
        <recommendedName>
            <fullName evidence="12">Diaminohydroxyphosphoribosylaminopyrimidine deaminase</fullName>
            <shortName evidence="12">DRAP deaminase</shortName>
            <ecNumber evidence="12">3.5.4.26</ecNumber>
        </recommendedName>
        <alternativeName>
            <fullName evidence="12">Riboflavin-specific deaminase</fullName>
        </alternativeName>
    </domain>
    <domain>
        <recommendedName>
            <fullName evidence="12">5-amino-6-(5-phosphoribosylamino)uracil reductase</fullName>
            <ecNumber evidence="12">1.1.1.193</ecNumber>
        </recommendedName>
        <alternativeName>
            <fullName evidence="12">HTP reductase</fullName>
        </alternativeName>
    </domain>
</protein>
<name>A0A919AWY8_9PROT</name>
<evidence type="ECO:0000256" key="7">
    <source>
        <dbReference type="ARBA" id="ARBA00022723"/>
    </source>
</evidence>
<evidence type="ECO:0000313" key="18">
    <source>
        <dbReference type="Proteomes" id="UP000630923"/>
    </source>
</evidence>
<comment type="catalytic activity">
    <reaction evidence="12">
        <text>5-amino-6-(5-phospho-D-ribitylamino)uracil + NADP(+) = 5-amino-6-(5-phospho-D-ribosylamino)uracil + NADPH + H(+)</text>
        <dbReference type="Rhea" id="RHEA:17845"/>
        <dbReference type="ChEBI" id="CHEBI:15378"/>
        <dbReference type="ChEBI" id="CHEBI:57783"/>
        <dbReference type="ChEBI" id="CHEBI:58349"/>
        <dbReference type="ChEBI" id="CHEBI:58421"/>
        <dbReference type="ChEBI" id="CHEBI:58453"/>
        <dbReference type="EC" id="1.1.1.193"/>
    </reaction>
</comment>
<comment type="similarity">
    <text evidence="5 12">In the C-terminal section; belongs to the HTP reductase family.</text>
</comment>
<feature type="binding site" evidence="14">
    <location>
        <position position="201"/>
    </location>
    <ligand>
        <name>NADP(+)</name>
        <dbReference type="ChEBI" id="CHEBI:58349"/>
    </ligand>
</feature>
<evidence type="ECO:0000256" key="3">
    <source>
        <dbReference type="ARBA" id="ARBA00004910"/>
    </source>
</evidence>
<evidence type="ECO:0000256" key="5">
    <source>
        <dbReference type="ARBA" id="ARBA00007417"/>
    </source>
</evidence>
<evidence type="ECO:0000256" key="4">
    <source>
        <dbReference type="ARBA" id="ARBA00005259"/>
    </source>
</evidence>
<comment type="pathway">
    <text evidence="2 12">Cofactor biosynthesis; riboflavin biosynthesis; 5-amino-6-(D-ribitylamino)uracil from GTP: step 2/4.</text>
</comment>
<dbReference type="NCBIfam" id="TIGR00326">
    <property type="entry name" value="eubact_ribD"/>
    <property type="match status" value="1"/>
</dbReference>
<feature type="binding site" evidence="14">
    <location>
        <position position="175"/>
    </location>
    <ligand>
        <name>NADP(+)</name>
        <dbReference type="ChEBI" id="CHEBI:58349"/>
    </ligand>
</feature>
<feature type="active site" description="Proton donor" evidence="13">
    <location>
        <position position="57"/>
    </location>
</feature>
<keyword evidence="12" id="KW-0378">Hydrolase</keyword>
<keyword evidence="6 12" id="KW-0686">Riboflavin biosynthesis</keyword>
<evidence type="ECO:0000256" key="11">
    <source>
        <dbReference type="ARBA" id="ARBA00023268"/>
    </source>
</evidence>
<gene>
    <name evidence="17" type="ORF">GCM10017044_25480</name>
</gene>
<dbReference type="AlphaFoldDB" id="A0A919AWY8"/>
<dbReference type="EC" id="3.5.4.26" evidence="12"/>
<feature type="binding site" evidence="14">
    <location>
        <position position="228"/>
    </location>
    <ligand>
        <name>NADP(+)</name>
        <dbReference type="ChEBI" id="CHEBI:58349"/>
    </ligand>
</feature>
<dbReference type="InterPro" id="IPR050765">
    <property type="entry name" value="Riboflavin_Biosynth_HTPR"/>
</dbReference>
<feature type="binding site" evidence="14">
    <location>
        <position position="159"/>
    </location>
    <ligand>
        <name>NADP(+)</name>
        <dbReference type="ChEBI" id="CHEBI:58349"/>
    </ligand>
</feature>
<dbReference type="GO" id="GO:0008270">
    <property type="term" value="F:zinc ion binding"/>
    <property type="evidence" value="ECO:0007669"/>
    <property type="project" value="InterPro"/>
</dbReference>
<sequence>MTLFSDIDVKYMRQALSLARRGLGLVAPNPAVGCILVQGTTIVGRGNTKPGGRPHAETVALDQAGSAAKGSTAYVTLEPCSHTGQTGPCAQALVAAGVERVVVAVGDPDPRVNGRGIDMLKAAGIQVDVGLLAKEARDINLGFMLAKEANRPSYTLKMATSMDGRIATKTGDSKWITGAKARNMGHALRANHDAILIGIRTALKDDPDLSCRLPGLSGRSPVRIVLDSKLRLSTDSKLVSSAQTVPVWVLTSANVGSDHATALISHGVRLISIEDTRDIVAVSACLADNGLTRVLLEGGGQIHASFMNAGFVDRIEHFIAPKILGGDGIAAIAGFDLTVLETAPHYNLITKMPIGMDLLASYVKSE</sequence>
<dbReference type="PIRSF" id="PIRSF006769">
    <property type="entry name" value="RibD"/>
    <property type="match status" value="1"/>
</dbReference>
<feature type="domain" description="CMP/dCMP-type deaminase" evidence="16">
    <location>
        <begin position="6"/>
        <end position="128"/>
    </location>
</feature>
<dbReference type="GO" id="GO:0009231">
    <property type="term" value="P:riboflavin biosynthetic process"/>
    <property type="evidence" value="ECO:0007669"/>
    <property type="project" value="UniProtKB-KW"/>
</dbReference>
<evidence type="ECO:0000256" key="2">
    <source>
        <dbReference type="ARBA" id="ARBA00004882"/>
    </source>
</evidence>
<keyword evidence="18" id="KW-1185">Reference proteome</keyword>
<dbReference type="InterPro" id="IPR016193">
    <property type="entry name" value="Cytidine_deaminase-like"/>
</dbReference>
<feature type="binding site" evidence="14">
    <location>
        <position position="173"/>
    </location>
    <ligand>
        <name>substrate</name>
    </ligand>
</feature>
<evidence type="ECO:0000256" key="15">
    <source>
        <dbReference type="PIRSR" id="PIRSR006769-3"/>
    </source>
</evidence>
<evidence type="ECO:0000256" key="6">
    <source>
        <dbReference type="ARBA" id="ARBA00022619"/>
    </source>
</evidence>
<dbReference type="PROSITE" id="PS00903">
    <property type="entry name" value="CYT_DCMP_DEAMINASES_1"/>
    <property type="match status" value="1"/>
</dbReference>
<comment type="similarity">
    <text evidence="4 12">In the N-terminal section; belongs to the cytidine and deoxycytidylate deaminase family.</text>
</comment>
<dbReference type="PANTHER" id="PTHR38011:SF7">
    <property type="entry name" value="2,5-DIAMINO-6-RIBOSYLAMINO-4(3H)-PYRIMIDINONE 5'-PHOSPHATE REDUCTASE"/>
    <property type="match status" value="1"/>
</dbReference>
<dbReference type="Pfam" id="PF00383">
    <property type="entry name" value="dCMP_cyt_deam_1"/>
    <property type="match status" value="1"/>
</dbReference>
<dbReference type="PANTHER" id="PTHR38011">
    <property type="entry name" value="DIHYDROFOLATE REDUCTASE FAMILY PROTEIN (AFU_ORTHOLOGUE AFUA_8G06820)"/>
    <property type="match status" value="1"/>
</dbReference>
<dbReference type="SUPFAM" id="SSF53927">
    <property type="entry name" value="Cytidine deaminase-like"/>
    <property type="match status" value="1"/>
</dbReference>
<dbReference type="RefSeq" id="WP_229819423.1">
    <property type="nucleotide sequence ID" value="NZ_BNCI01000002.1"/>
</dbReference>
<keyword evidence="8 12" id="KW-0862">Zinc</keyword>
<comment type="pathway">
    <text evidence="3 12">Cofactor biosynthesis; riboflavin biosynthesis; 5-amino-6-(D-ribitylamino)uracil from GTP: step 3/4.</text>
</comment>
<evidence type="ECO:0000256" key="12">
    <source>
        <dbReference type="PIRNR" id="PIRNR006769"/>
    </source>
</evidence>
<dbReference type="InterPro" id="IPR002125">
    <property type="entry name" value="CMP_dCMP_dom"/>
</dbReference>